<dbReference type="Pfam" id="PF00535">
    <property type="entry name" value="Glycos_transf_2"/>
    <property type="match status" value="1"/>
</dbReference>
<keyword evidence="1" id="KW-0328">Glycosyltransferase</keyword>
<sequence>MENNNPTISVIVPVYNAEKYLSRCIDSILVQTFTCFELLLVDDGSTDCSGRICDEYAKRDTRIRVIHKENGGVSSARQIGIDNAYGIYSIHVDSDDWVSSDMLYEMYNKIEKDEADILISDFYTENVKGSFYQCQKTQSKTSFDILTDILRNKLFGSLWNKLIRHSLYKEYNVRFIKGVDYCEDVLVLSQLLLNDLRISFIHKGFYHYEQFSNDSITRNYTEQTYLMRKKYVSELEKILPIPNDVIISEVAFQVKLEAFNHNKLSEDEFYGYYKTPLSTILAYKYGRKIKICLVFAYFHMFKIASLIKTKI</sequence>
<dbReference type="STRING" id="762968.HMPREF9441_01644"/>
<comment type="caution">
    <text evidence="4">The sequence shown here is derived from an EMBL/GenBank/DDBJ whole genome shotgun (WGS) entry which is preliminary data.</text>
</comment>
<dbReference type="OrthoDB" id="6307329at2"/>
<evidence type="ECO:0000313" key="5">
    <source>
        <dbReference type="Proteomes" id="UP000003598"/>
    </source>
</evidence>
<dbReference type="CDD" id="cd00761">
    <property type="entry name" value="Glyco_tranf_GTA_type"/>
    <property type="match status" value="1"/>
</dbReference>
<keyword evidence="2 4" id="KW-0808">Transferase</keyword>
<dbReference type="AlphaFoldDB" id="G5SQK4"/>
<evidence type="ECO:0000256" key="2">
    <source>
        <dbReference type="ARBA" id="ARBA00022679"/>
    </source>
</evidence>
<dbReference type="SUPFAM" id="SSF53448">
    <property type="entry name" value="Nucleotide-diphospho-sugar transferases"/>
    <property type="match status" value="1"/>
</dbReference>
<dbReference type="GeneID" id="93557173"/>
<dbReference type="EMBL" id="AFFY01000022">
    <property type="protein sequence ID" value="EHH00407.1"/>
    <property type="molecule type" value="Genomic_DNA"/>
</dbReference>
<gene>
    <name evidence="4" type="ORF">HMPREF9441_01644</name>
</gene>
<dbReference type="PANTHER" id="PTHR22916">
    <property type="entry name" value="GLYCOSYLTRANSFERASE"/>
    <property type="match status" value="1"/>
</dbReference>
<dbReference type="Proteomes" id="UP000003598">
    <property type="component" value="Unassembled WGS sequence"/>
</dbReference>
<evidence type="ECO:0000259" key="3">
    <source>
        <dbReference type="Pfam" id="PF00535"/>
    </source>
</evidence>
<dbReference type="eggNOG" id="COG1216">
    <property type="taxonomic scope" value="Bacteria"/>
</dbReference>
<dbReference type="RefSeq" id="WP_008619644.1">
    <property type="nucleotide sequence ID" value="NZ_JH376597.1"/>
</dbReference>
<name>G5SQK4_9BACT</name>
<proteinExistence type="predicted"/>
<dbReference type="HOGENOM" id="CLU_025996_25_0_10"/>
<keyword evidence="5" id="KW-1185">Reference proteome</keyword>
<dbReference type="PATRIC" id="fig|762968.3.peg.1469"/>
<evidence type="ECO:0000256" key="1">
    <source>
        <dbReference type="ARBA" id="ARBA00022676"/>
    </source>
</evidence>
<dbReference type="GO" id="GO:0016758">
    <property type="term" value="F:hexosyltransferase activity"/>
    <property type="evidence" value="ECO:0007669"/>
    <property type="project" value="UniProtKB-ARBA"/>
</dbReference>
<feature type="domain" description="Glycosyltransferase 2-like" evidence="3">
    <location>
        <begin position="9"/>
        <end position="170"/>
    </location>
</feature>
<evidence type="ECO:0000313" key="4">
    <source>
        <dbReference type="EMBL" id="EHH00407.1"/>
    </source>
</evidence>
<dbReference type="InterPro" id="IPR001173">
    <property type="entry name" value="Glyco_trans_2-like"/>
</dbReference>
<accession>G5SQK4</accession>
<dbReference type="InterPro" id="IPR029044">
    <property type="entry name" value="Nucleotide-diphossugar_trans"/>
</dbReference>
<protein>
    <submittedName>
        <fullName evidence="4">Glycosyltransferase, group 2 family protein</fullName>
    </submittedName>
</protein>
<dbReference type="PANTHER" id="PTHR22916:SF51">
    <property type="entry name" value="GLYCOSYLTRANSFERASE EPSH-RELATED"/>
    <property type="match status" value="1"/>
</dbReference>
<dbReference type="Gene3D" id="3.90.550.10">
    <property type="entry name" value="Spore Coat Polysaccharide Biosynthesis Protein SpsA, Chain A"/>
    <property type="match status" value="1"/>
</dbReference>
<organism evidence="4 5">
    <name type="scientific">Paraprevotella clara YIT 11840</name>
    <dbReference type="NCBI Taxonomy" id="762968"/>
    <lineage>
        <taxon>Bacteria</taxon>
        <taxon>Pseudomonadati</taxon>
        <taxon>Bacteroidota</taxon>
        <taxon>Bacteroidia</taxon>
        <taxon>Bacteroidales</taxon>
        <taxon>Prevotellaceae</taxon>
        <taxon>Paraprevotella</taxon>
    </lineage>
</organism>
<reference evidence="4 5" key="1">
    <citation type="submission" date="2011-03" db="EMBL/GenBank/DDBJ databases">
        <authorList>
            <person name="Weinstock G."/>
            <person name="Sodergren E."/>
            <person name="Clifton S."/>
            <person name="Fulton L."/>
            <person name="Fulton B."/>
            <person name="Courtney L."/>
            <person name="Fronick C."/>
            <person name="Harrison M."/>
            <person name="Strong C."/>
            <person name="Farmer C."/>
            <person name="Delahaunty K."/>
            <person name="Markovic C."/>
            <person name="Hall O."/>
            <person name="Minx P."/>
            <person name="Tomlinson C."/>
            <person name="Mitreva M."/>
            <person name="Hou S."/>
            <person name="Chen J."/>
            <person name="Wollam A."/>
            <person name="Pepin K.H."/>
            <person name="Johnson M."/>
            <person name="Bhonagiri V."/>
            <person name="Zhang X."/>
            <person name="Suruliraj S."/>
            <person name="Warren W."/>
            <person name="Chinwalla A."/>
            <person name="Mardis E.R."/>
            <person name="Wilson R.K."/>
        </authorList>
    </citation>
    <scope>NUCLEOTIDE SEQUENCE [LARGE SCALE GENOMIC DNA]</scope>
    <source>
        <strain evidence="4 5">YIT 11840</strain>
    </source>
</reference>